<evidence type="ECO:0000259" key="16">
    <source>
        <dbReference type="PROSITE" id="PS50071"/>
    </source>
</evidence>
<dbReference type="Pfam" id="PF00412">
    <property type="entry name" value="LIM"/>
    <property type="match status" value="2"/>
</dbReference>
<dbReference type="FunFam" id="2.10.110.10:FF:000006">
    <property type="entry name" value="LIM homeobox transcription factor 1-beta"/>
    <property type="match status" value="1"/>
</dbReference>
<evidence type="ECO:0000256" key="7">
    <source>
        <dbReference type="ARBA" id="ARBA00023125"/>
    </source>
</evidence>
<gene>
    <name evidence="17" type="ORF">CHS0354_032679</name>
</gene>
<feature type="DNA-binding region" description="Homeobox" evidence="11">
    <location>
        <begin position="163"/>
        <end position="222"/>
    </location>
</feature>
<dbReference type="SMART" id="SM00389">
    <property type="entry name" value="HOX"/>
    <property type="match status" value="1"/>
</dbReference>
<keyword evidence="6 12" id="KW-0440">LIM domain</keyword>
<keyword evidence="7 11" id="KW-0238">DNA-binding</keyword>
<comment type="caution">
    <text evidence="17">The sequence shown here is derived from an EMBL/GenBank/DDBJ whole genome shotgun (WGS) entry which is preliminary data.</text>
</comment>
<evidence type="ECO:0000256" key="12">
    <source>
        <dbReference type="PROSITE-ProRule" id="PRU00125"/>
    </source>
</evidence>
<dbReference type="CDD" id="cd09379">
    <property type="entry name" value="LIM2_AWH"/>
    <property type="match status" value="1"/>
</dbReference>
<keyword evidence="2 12" id="KW-0479">Metal-binding</keyword>
<evidence type="ECO:0000256" key="14">
    <source>
        <dbReference type="SAM" id="MobiDB-lite"/>
    </source>
</evidence>
<keyword evidence="8 11" id="KW-0371">Homeobox</keyword>
<comment type="subcellular location">
    <subcellularLocation>
        <location evidence="1 11 13">Nucleus</location>
    </subcellularLocation>
</comment>
<dbReference type="GO" id="GO:0000977">
    <property type="term" value="F:RNA polymerase II transcription regulatory region sequence-specific DNA binding"/>
    <property type="evidence" value="ECO:0007669"/>
    <property type="project" value="TreeGrafter"/>
</dbReference>
<evidence type="ECO:0000259" key="15">
    <source>
        <dbReference type="PROSITE" id="PS50023"/>
    </source>
</evidence>
<name>A0AAE0VW80_9BIVA</name>
<dbReference type="PROSITE" id="PS50023">
    <property type="entry name" value="LIM_DOMAIN_2"/>
    <property type="match status" value="2"/>
</dbReference>
<keyword evidence="18" id="KW-1185">Reference proteome</keyword>
<evidence type="ECO:0000256" key="2">
    <source>
        <dbReference type="ARBA" id="ARBA00022723"/>
    </source>
</evidence>
<keyword evidence="5" id="KW-0805">Transcription regulation</keyword>
<feature type="domain" description="LIM zinc-binding" evidence="15">
    <location>
        <begin position="88"/>
        <end position="149"/>
    </location>
</feature>
<evidence type="ECO:0000256" key="9">
    <source>
        <dbReference type="ARBA" id="ARBA00023163"/>
    </source>
</evidence>
<dbReference type="PANTHER" id="PTHR24208">
    <property type="entry name" value="LIM/HOMEOBOX PROTEIN LHX"/>
    <property type="match status" value="1"/>
</dbReference>
<keyword evidence="9" id="KW-0804">Transcription</keyword>
<dbReference type="SUPFAM" id="SSF46689">
    <property type="entry name" value="Homeodomain-like"/>
    <property type="match status" value="1"/>
</dbReference>
<evidence type="ECO:0000313" key="18">
    <source>
        <dbReference type="Proteomes" id="UP001195483"/>
    </source>
</evidence>
<evidence type="ECO:0000313" key="17">
    <source>
        <dbReference type="EMBL" id="KAK3592289.1"/>
    </source>
</evidence>
<evidence type="ECO:0000256" key="10">
    <source>
        <dbReference type="ARBA" id="ARBA00023242"/>
    </source>
</evidence>
<dbReference type="GO" id="GO:0046872">
    <property type="term" value="F:metal ion binding"/>
    <property type="evidence" value="ECO:0007669"/>
    <property type="project" value="UniProtKB-KW"/>
</dbReference>
<dbReference type="FunFam" id="1.10.10.60:FF:000027">
    <property type="entry name" value="LIM/homeobox protein Lhx9"/>
    <property type="match status" value="1"/>
</dbReference>
<dbReference type="PROSITE" id="PS00478">
    <property type="entry name" value="LIM_DOMAIN_1"/>
    <property type="match status" value="2"/>
</dbReference>
<dbReference type="Gene3D" id="1.10.10.60">
    <property type="entry name" value="Homeodomain-like"/>
    <property type="match status" value="1"/>
</dbReference>
<proteinExistence type="predicted"/>
<feature type="non-terminal residue" evidence="17">
    <location>
        <position position="257"/>
    </location>
</feature>
<dbReference type="Pfam" id="PF00046">
    <property type="entry name" value="Homeodomain"/>
    <property type="match status" value="1"/>
</dbReference>
<feature type="domain" description="Homeobox" evidence="16">
    <location>
        <begin position="161"/>
        <end position="221"/>
    </location>
</feature>
<evidence type="ECO:0000256" key="4">
    <source>
        <dbReference type="ARBA" id="ARBA00022833"/>
    </source>
</evidence>
<keyword evidence="10 11" id="KW-0539">Nucleus</keyword>
<dbReference type="SMART" id="SM00132">
    <property type="entry name" value="LIM"/>
    <property type="match status" value="2"/>
</dbReference>
<dbReference type="PROSITE" id="PS50071">
    <property type="entry name" value="HOMEOBOX_2"/>
    <property type="match status" value="1"/>
</dbReference>
<dbReference type="Proteomes" id="UP001195483">
    <property type="component" value="Unassembled WGS sequence"/>
</dbReference>
<sequence length="257" mass="29456">RGLAFNENISNSFVRQDRKLYHENGEGEICSQCGLVITDRYIMRVNEQSWHTRCLICCICQTSLENTCFIKDGNLYCKTDYIREFGTKCSKCFRVIQPNDWVRRAKDHVYHLACFSCDSCKRQLSSGEEFALQETEVLCKTHYLELLEGGPHKDSEIAQKAKAKRVRTTFTEEQIQVLQANFNLDSNPDGQDLERIAQITGLTKRVTQVWFQNSRARQKKQQLQQGSGAESIQSPKSSIQWGNTSDSQDSNAITFSD</sequence>
<dbReference type="GO" id="GO:0030182">
    <property type="term" value="P:neuron differentiation"/>
    <property type="evidence" value="ECO:0007669"/>
    <property type="project" value="TreeGrafter"/>
</dbReference>
<keyword evidence="4 12" id="KW-0862">Zinc</keyword>
<dbReference type="SUPFAM" id="SSF57716">
    <property type="entry name" value="Glucocorticoid receptor-like (DNA-binding domain)"/>
    <property type="match status" value="2"/>
</dbReference>
<dbReference type="InterPro" id="IPR009057">
    <property type="entry name" value="Homeodomain-like_sf"/>
</dbReference>
<reference evidence="17" key="2">
    <citation type="journal article" date="2021" name="Genome Biol. Evol.">
        <title>Developing a high-quality reference genome for a parasitic bivalve with doubly uniparental inheritance (Bivalvia: Unionida).</title>
        <authorList>
            <person name="Smith C.H."/>
        </authorList>
    </citation>
    <scope>NUCLEOTIDE SEQUENCE</scope>
    <source>
        <strain evidence="17">CHS0354</strain>
        <tissue evidence="17">Mantle</tissue>
    </source>
</reference>
<reference evidence="17" key="3">
    <citation type="submission" date="2023-05" db="EMBL/GenBank/DDBJ databases">
        <authorList>
            <person name="Smith C.H."/>
        </authorList>
    </citation>
    <scope>NUCLEOTIDE SEQUENCE</scope>
    <source>
        <strain evidence="17">CHS0354</strain>
        <tissue evidence="17">Mantle</tissue>
    </source>
</reference>
<accession>A0AAE0VW80</accession>
<feature type="domain" description="LIM zinc-binding" evidence="15">
    <location>
        <begin position="28"/>
        <end position="87"/>
    </location>
</feature>
<evidence type="ECO:0000256" key="13">
    <source>
        <dbReference type="RuleBase" id="RU000682"/>
    </source>
</evidence>
<evidence type="ECO:0000256" key="5">
    <source>
        <dbReference type="ARBA" id="ARBA00023015"/>
    </source>
</evidence>
<protein>
    <recommendedName>
        <fullName evidence="19">LIM/homeobox protein Awh</fullName>
    </recommendedName>
</protein>
<dbReference type="EMBL" id="JAEAOA010001926">
    <property type="protein sequence ID" value="KAK3592289.1"/>
    <property type="molecule type" value="Genomic_DNA"/>
</dbReference>
<organism evidence="17 18">
    <name type="scientific">Potamilus streckersoni</name>
    <dbReference type="NCBI Taxonomy" id="2493646"/>
    <lineage>
        <taxon>Eukaryota</taxon>
        <taxon>Metazoa</taxon>
        <taxon>Spiralia</taxon>
        <taxon>Lophotrochozoa</taxon>
        <taxon>Mollusca</taxon>
        <taxon>Bivalvia</taxon>
        <taxon>Autobranchia</taxon>
        <taxon>Heteroconchia</taxon>
        <taxon>Palaeoheterodonta</taxon>
        <taxon>Unionida</taxon>
        <taxon>Unionoidea</taxon>
        <taxon>Unionidae</taxon>
        <taxon>Ambleminae</taxon>
        <taxon>Lampsilini</taxon>
        <taxon>Potamilus</taxon>
    </lineage>
</organism>
<evidence type="ECO:0000256" key="6">
    <source>
        <dbReference type="ARBA" id="ARBA00023038"/>
    </source>
</evidence>
<feature type="region of interest" description="Disordered" evidence="14">
    <location>
        <begin position="217"/>
        <end position="257"/>
    </location>
</feature>
<dbReference type="CDD" id="cd00086">
    <property type="entry name" value="homeodomain"/>
    <property type="match status" value="1"/>
</dbReference>
<dbReference type="FunFam" id="2.10.110.10:FF:000023">
    <property type="entry name" value="LIM homeobox 6"/>
    <property type="match status" value="1"/>
</dbReference>
<dbReference type="GO" id="GO:0005634">
    <property type="term" value="C:nucleus"/>
    <property type="evidence" value="ECO:0007669"/>
    <property type="project" value="UniProtKB-SubCell"/>
</dbReference>
<dbReference type="PANTHER" id="PTHR24208:SF127">
    <property type="entry name" value="LIM_HOMEOBOX PROTEIN AWH"/>
    <property type="match status" value="1"/>
</dbReference>
<dbReference type="GO" id="GO:0000981">
    <property type="term" value="F:DNA-binding transcription factor activity, RNA polymerase II-specific"/>
    <property type="evidence" value="ECO:0007669"/>
    <property type="project" value="TreeGrafter"/>
</dbReference>
<evidence type="ECO:0000256" key="1">
    <source>
        <dbReference type="ARBA" id="ARBA00004123"/>
    </source>
</evidence>
<dbReference type="InterPro" id="IPR001781">
    <property type="entry name" value="Znf_LIM"/>
</dbReference>
<reference evidence="17" key="1">
    <citation type="journal article" date="2021" name="Genome Biol. Evol.">
        <title>A High-Quality Reference Genome for a Parasitic Bivalve with Doubly Uniparental Inheritance (Bivalvia: Unionida).</title>
        <authorList>
            <person name="Smith C.H."/>
        </authorList>
    </citation>
    <scope>NUCLEOTIDE SEQUENCE</scope>
    <source>
        <strain evidence="17">CHS0354</strain>
    </source>
</reference>
<dbReference type="InterPro" id="IPR001356">
    <property type="entry name" value="HD"/>
</dbReference>
<evidence type="ECO:0000256" key="3">
    <source>
        <dbReference type="ARBA" id="ARBA00022737"/>
    </source>
</evidence>
<dbReference type="InterPro" id="IPR050453">
    <property type="entry name" value="LIM_Homeobox_TF"/>
</dbReference>
<evidence type="ECO:0000256" key="8">
    <source>
        <dbReference type="ARBA" id="ARBA00023155"/>
    </source>
</evidence>
<dbReference type="AlphaFoldDB" id="A0AAE0VW80"/>
<keyword evidence="3" id="KW-0677">Repeat</keyword>
<evidence type="ECO:0008006" key="19">
    <source>
        <dbReference type="Google" id="ProtNLM"/>
    </source>
</evidence>
<dbReference type="Gene3D" id="2.10.110.10">
    <property type="entry name" value="Cysteine Rich Protein"/>
    <property type="match status" value="2"/>
</dbReference>
<evidence type="ECO:0000256" key="11">
    <source>
        <dbReference type="PROSITE-ProRule" id="PRU00108"/>
    </source>
</evidence>